<evidence type="ECO:0000313" key="10">
    <source>
        <dbReference type="EMBL" id="AXN02303.1"/>
    </source>
</evidence>
<dbReference type="CDD" id="cd00349">
    <property type="entry name" value="Ribosomal_L11"/>
    <property type="match status" value="1"/>
</dbReference>
<dbReference type="InterPro" id="IPR006519">
    <property type="entry name" value="Ribosomal_uL11_bac-typ"/>
</dbReference>
<dbReference type="SUPFAM" id="SSF46906">
    <property type="entry name" value="Ribosomal protein L11, C-terminal domain"/>
    <property type="match status" value="1"/>
</dbReference>
<evidence type="ECO:0000256" key="2">
    <source>
        <dbReference type="ARBA" id="ARBA00022481"/>
    </source>
</evidence>
<feature type="domain" description="Large ribosomal subunit protein uL11 C-terminal" evidence="8">
    <location>
        <begin position="80"/>
        <end position="148"/>
    </location>
</feature>
<sequence>MFKFGIYYMVKKIKIFIKLQVPAGSATPAPPVGPSLGQHGINIMEFCNDFNNRTINIEKGVPIPVIITVYVDRSFTFIIKSPPVSVLIKKAINIKLGSSNCKNNKVGKITINQLEDIANIKRLDMTGSDINKLISSIKGTAISMGVDIEE</sequence>
<dbReference type="Pfam" id="PF00298">
    <property type="entry name" value="Ribosomal_L11"/>
    <property type="match status" value="1"/>
</dbReference>
<dbReference type="NCBIfam" id="TIGR01632">
    <property type="entry name" value="L11_bact"/>
    <property type="match status" value="1"/>
</dbReference>
<reference evidence="10 11" key="1">
    <citation type="submission" date="2018-03" db="EMBL/GenBank/DDBJ databases">
        <title>A parallel universe: an anciently diverged bacterial symbiosis in a Hawaiian planthopper (Hemiptera: Cixiidae) reveals rearranged nutritional responsibilities.</title>
        <authorList>
            <person name="Bennett G."/>
            <person name="Mao M."/>
        </authorList>
    </citation>
    <scope>NUCLEOTIDE SEQUENCE [LARGE SCALE GENOMIC DNA]</scope>
    <source>
        <strain evidence="10 11">OLIH</strain>
    </source>
</reference>
<keyword evidence="4 5" id="KW-0687">Ribonucleoprotein</keyword>
<dbReference type="GO" id="GO:0006412">
    <property type="term" value="P:translation"/>
    <property type="evidence" value="ECO:0007669"/>
    <property type="project" value="UniProtKB-UniRule"/>
</dbReference>
<name>A0A346DZZ8_9ENTR</name>
<dbReference type="GO" id="GO:0003735">
    <property type="term" value="F:structural constituent of ribosome"/>
    <property type="evidence" value="ECO:0007669"/>
    <property type="project" value="InterPro"/>
</dbReference>
<dbReference type="Proteomes" id="UP000256856">
    <property type="component" value="Chromosome"/>
</dbReference>
<dbReference type="InterPro" id="IPR036796">
    <property type="entry name" value="Ribosomal_uL11_N_sf"/>
</dbReference>
<organism evidence="10 11">
    <name type="scientific">Candidatus Purcelliella pentastirinorum</name>
    <dbReference type="NCBI Taxonomy" id="472834"/>
    <lineage>
        <taxon>Bacteria</taxon>
        <taxon>Pseudomonadati</taxon>
        <taxon>Pseudomonadota</taxon>
        <taxon>Gammaproteobacteria</taxon>
        <taxon>Enterobacterales</taxon>
        <taxon>Enterobacteriaceae</taxon>
        <taxon>Candidatus Purcelliella</taxon>
    </lineage>
</organism>
<dbReference type="Gene3D" id="3.30.1550.10">
    <property type="entry name" value="Ribosomal protein L11/L12, N-terminal domain"/>
    <property type="match status" value="1"/>
</dbReference>
<dbReference type="SUPFAM" id="SSF54747">
    <property type="entry name" value="Ribosomal L11/L12e N-terminal domain"/>
    <property type="match status" value="1"/>
</dbReference>
<dbReference type="InterPro" id="IPR000911">
    <property type="entry name" value="Ribosomal_uL11"/>
</dbReference>
<protein>
    <recommendedName>
        <fullName evidence="5">Large ribosomal subunit protein uL11</fullName>
    </recommendedName>
</protein>
<evidence type="ECO:0000256" key="3">
    <source>
        <dbReference type="ARBA" id="ARBA00022980"/>
    </source>
</evidence>
<evidence type="ECO:0000256" key="7">
    <source>
        <dbReference type="RuleBase" id="RU003979"/>
    </source>
</evidence>
<evidence type="ECO:0000256" key="4">
    <source>
        <dbReference type="ARBA" id="ARBA00023274"/>
    </source>
</evidence>
<comment type="similarity">
    <text evidence="1 5 6">Belongs to the universal ribosomal protein uL11 family.</text>
</comment>
<dbReference type="Gene3D" id="1.10.10.250">
    <property type="entry name" value="Ribosomal protein L11, C-terminal domain"/>
    <property type="match status" value="1"/>
</dbReference>
<keyword evidence="3 5" id="KW-0689">Ribosomal protein</keyword>
<dbReference type="AlphaFoldDB" id="A0A346DZZ8"/>
<evidence type="ECO:0000256" key="5">
    <source>
        <dbReference type="HAMAP-Rule" id="MF_00736"/>
    </source>
</evidence>
<proteinExistence type="inferred from homology"/>
<evidence type="ECO:0000259" key="8">
    <source>
        <dbReference type="Pfam" id="PF00298"/>
    </source>
</evidence>
<dbReference type="InterPro" id="IPR020783">
    <property type="entry name" value="Ribosomal_uL11_C"/>
</dbReference>
<dbReference type="InterPro" id="IPR020784">
    <property type="entry name" value="Ribosomal_uL11_N"/>
</dbReference>
<comment type="subunit">
    <text evidence="5">Part of the ribosomal stalk of the 50S ribosomal subunit. Interacts with L10 and the large rRNA to form the base of the stalk. L10 forms an elongated spine to which L12 dimers bind in a sequential fashion forming a multimeric L10(L12)X complex.</text>
</comment>
<keyword evidence="5 7" id="KW-0699">rRNA-binding</keyword>
<dbReference type="Pfam" id="PF03946">
    <property type="entry name" value="Ribosomal_L11_N"/>
    <property type="match status" value="1"/>
</dbReference>
<dbReference type="KEGG" id="ppet:C9I82_345"/>
<dbReference type="HAMAP" id="MF_00736">
    <property type="entry name" value="Ribosomal_uL11"/>
    <property type="match status" value="1"/>
</dbReference>
<evidence type="ECO:0000313" key="11">
    <source>
        <dbReference type="Proteomes" id="UP000256856"/>
    </source>
</evidence>
<dbReference type="GO" id="GO:0070180">
    <property type="term" value="F:large ribosomal subunit rRNA binding"/>
    <property type="evidence" value="ECO:0007669"/>
    <property type="project" value="UniProtKB-UniRule"/>
</dbReference>
<dbReference type="FunFam" id="3.30.1550.10:FF:000005">
    <property type="entry name" value="50S ribosomal protein L11"/>
    <property type="match status" value="1"/>
</dbReference>
<keyword evidence="11" id="KW-1185">Reference proteome</keyword>
<evidence type="ECO:0000259" key="9">
    <source>
        <dbReference type="Pfam" id="PF03946"/>
    </source>
</evidence>
<evidence type="ECO:0000256" key="1">
    <source>
        <dbReference type="ARBA" id="ARBA00010537"/>
    </source>
</evidence>
<keyword evidence="5 7" id="KW-0694">RNA-binding</keyword>
<comment type="function">
    <text evidence="5 7">Forms part of the ribosomal stalk which helps the ribosome interact with GTP-bound translation factors.</text>
</comment>
<dbReference type="EMBL" id="CP028374">
    <property type="protein sequence ID" value="AXN02303.1"/>
    <property type="molecule type" value="Genomic_DNA"/>
</dbReference>
<feature type="domain" description="Large ribosomal subunit protein uL11 N-terminal" evidence="9">
    <location>
        <begin position="17"/>
        <end position="75"/>
    </location>
</feature>
<accession>A0A346DZZ8</accession>
<gene>
    <name evidence="5" type="primary">rplK</name>
    <name evidence="10" type="ORF">C9I82_345</name>
</gene>
<comment type="PTM">
    <text evidence="5 7">One or more lysine residues are methylated.</text>
</comment>
<dbReference type="PANTHER" id="PTHR11661">
    <property type="entry name" value="60S RIBOSOMAL PROTEIN L12"/>
    <property type="match status" value="1"/>
</dbReference>
<keyword evidence="2 5" id="KW-0488">Methylation</keyword>
<dbReference type="SMART" id="SM00649">
    <property type="entry name" value="RL11"/>
    <property type="match status" value="1"/>
</dbReference>
<dbReference type="InterPro" id="IPR036769">
    <property type="entry name" value="Ribosomal_uL11_C_sf"/>
</dbReference>
<evidence type="ECO:0000256" key="6">
    <source>
        <dbReference type="RuleBase" id="RU003978"/>
    </source>
</evidence>
<dbReference type="GO" id="GO:0022625">
    <property type="term" value="C:cytosolic large ribosomal subunit"/>
    <property type="evidence" value="ECO:0007669"/>
    <property type="project" value="TreeGrafter"/>
</dbReference>
<dbReference type="PANTHER" id="PTHR11661:SF1">
    <property type="entry name" value="LARGE RIBOSOMAL SUBUNIT PROTEIN UL11M"/>
    <property type="match status" value="1"/>
</dbReference>